<dbReference type="RefSeq" id="WP_303493987.1">
    <property type="nucleotide sequence ID" value="NZ_JAUOPB010000018.1"/>
</dbReference>
<keyword evidence="3" id="KW-1133">Transmembrane helix</keyword>
<feature type="coiled-coil region" evidence="1">
    <location>
        <begin position="28"/>
        <end position="56"/>
    </location>
</feature>
<evidence type="ECO:0000256" key="2">
    <source>
        <dbReference type="SAM" id="MobiDB-lite"/>
    </source>
</evidence>
<organism evidence="4 5">
    <name type="scientific">Saccharophagus degradans</name>
    <dbReference type="NCBI Taxonomy" id="86304"/>
    <lineage>
        <taxon>Bacteria</taxon>
        <taxon>Pseudomonadati</taxon>
        <taxon>Pseudomonadota</taxon>
        <taxon>Gammaproteobacteria</taxon>
        <taxon>Cellvibrionales</taxon>
        <taxon>Cellvibrionaceae</taxon>
        <taxon>Saccharophagus</taxon>
    </lineage>
</organism>
<dbReference type="EMBL" id="JAUOPB010000018">
    <property type="protein sequence ID" value="MDO6424783.1"/>
    <property type="molecule type" value="Genomic_DNA"/>
</dbReference>
<dbReference type="Proteomes" id="UP001169760">
    <property type="component" value="Unassembled WGS sequence"/>
</dbReference>
<keyword evidence="3" id="KW-0472">Membrane</keyword>
<evidence type="ECO:0000313" key="4">
    <source>
        <dbReference type="EMBL" id="MDO6424783.1"/>
    </source>
</evidence>
<accession>A0AAW7XE16</accession>
<comment type="caution">
    <text evidence="4">The sequence shown here is derived from an EMBL/GenBank/DDBJ whole genome shotgun (WGS) entry which is preliminary data.</text>
</comment>
<proteinExistence type="predicted"/>
<keyword evidence="3" id="KW-0812">Transmembrane</keyword>
<keyword evidence="1" id="KW-0175">Coiled coil</keyword>
<feature type="region of interest" description="Disordered" evidence="2">
    <location>
        <begin position="73"/>
        <end position="96"/>
    </location>
</feature>
<protein>
    <submittedName>
        <fullName evidence="4">Uncharacterized protein</fullName>
    </submittedName>
</protein>
<evidence type="ECO:0000256" key="1">
    <source>
        <dbReference type="SAM" id="Coils"/>
    </source>
</evidence>
<evidence type="ECO:0000256" key="3">
    <source>
        <dbReference type="SAM" id="Phobius"/>
    </source>
</evidence>
<gene>
    <name evidence="4" type="ORF">Q4521_19995</name>
</gene>
<sequence>MVVALTDNSAGAISCWHAKASPPEELLDEELELDELELEEELDDELEELFEELFEELVEELLDELLLDELEDEPLAAPPSLPPPQAASPAKQHKSSAHFKKVSFRILPNAVRVKSIRNINYSRIFFILVIFSHSFTALLSEHTATYNGPACKRQ</sequence>
<evidence type="ECO:0000313" key="5">
    <source>
        <dbReference type="Proteomes" id="UP001169760"/>
    </source>
</evidence>
<reference evidence="4" key="1">
    <citation type="submission" date="2023-07" db="EMBL/GenBank/DDBJ databases">
        <title>Genome content predicts the carbon catabolic preferences of heterotrophic bacteria.</title>
        <authorList>
            <person name="Gralka M."/>
        </authorList>
    </citation>
    <scope>NUCLEOTIDE SEQUENCE</scope>
    <source>
        <strain evidence="4">I3M17_2</strain>
    </source>
</reference>
<feature type="transmembrane region" description="Helical" evidence="3">
    <location>
        <begin position="121"/>
        <end position="139"/>
    </location>
</feature>
<name>A0AAW7XE16_9GAMM</name>
<feature type="compositionally biased region" description="Pro residues" evidence="2">
    <location>
        <begin position="76"/>
        <end position="86"/>
    </location>
</feature>
<dbReference type="AlphaFoldDB" id="A0AAW7XE16"/>